<proteinExistence type="predicted"/>
<evidence type="ECO:0000313" key="1">
    <source>
        <dbReference type="EMBL" id="KAJ8677813.1"/>
    </source>
</evidence>
<protein>
    <submittedName>
        <fullName evidence="1">Uncharacterized protein</fullName>
    </submittedName>
</protein>
<name>A0ACC2P2W7_9HYME</name>
<organism evidence="1 2">
    <name type="scientific">Eretmocerus hayati</name>
    <dbReference type="NCBI Taxonomy" id="131215"/>
    <lineage>
        <taxon>Eukaryota</taxon>
        <taxon>Metazoa</taxon>
        <taxon>Ecdysozoa</taxon>
        <taxon>Arthropoda</taxon>
        <taxon>Hexapoda</taxon>
        <taxon>Insecta</taxon>
        <taxon>Pterygota</taxon>
        <taxon>Neoptera</taxon>
        <taxon>Endopterygota</taxon>
        <taxon>Hymenoptera</taxon>
        <taxon>Apocrita</taxon>
        <taxon>Proctotrupomorpha</taxon>
        <taxon>Chalcidoidea</taxon>
        <taxon>Aphelinidae</taxon>
        <taxon>Aphelininae</taxon>
        <taxon>Eretmocerus</taxon>
    </lineage>
</organism>
<dbReference type="EMBL" id="CM056742">
    <property type="protein sequence ID" value="KAJ8677813.1"/>
    <property type="molecule type" value="Genomic_DNA"/>
</dbReference>
<sequence length="145" mass="17002">MQETADIHNRRILACGTVVRSKLLARSSEEEQKKVLEILLHSGKQRSYLSFEAILIQEKFRNVLTVKLIKKEFGYKEIIKQDSIADIVEIFTNIPRVACYKHPMYEVFCEKLIVTEFVEQFWVGLMSTSKRLLNQMSIWVWSCSI</sequence>
<keyword evidence="2" id="KW-1185">Reference proteome</keyword>
<comment type="caution">
    <text evidence="1">The sequence shown here is derived from an EMBL/GenBank/DDBJ whole genome shotgun (WGS) entry which is preliminary data.</text>
</comment>
<reference evidence="1" key="1">
    <citation type="submission" date="2023-04" db="EMBL/GenBank/DDBJ databases">
        <title>A chromosome-level genome assembly of the parasitoid wasp Eretmocerus hayati.</title>
        <authorList>
            <person name="Zhong Y."/>
            <person name="Liu S."/>
            <person name="Liu Y."/>
        </authorList>
    </citation>
    <scope>NUCLEOTIDE SEQUENCE</scope>
    <source>
        <strain evidence="1">ZJU_SS_LIU_2023</strain>
    </source>
</reference>
<gene>
    <name evidence="1" type="ORF">QAD02_013600</name>
</gene>
<dbReference type="Proteomes" id="UP001239111">
    <property type="component" value="Chromosome 2"/>
</dbReference>
<evidence type="ECO:0000313" key="2">
    <source>
        <dbReference type="Proteomes" id="UP001239111"/>
    </source>
</evidence>
<accession>A0ACC2P2W7</accession>